<keyword evidence="8" id="KW-1185">Reference proteome</keyword>
<keyword evidence="4" id="KW-0539">Nucleus</keyword>
<evidence type="ECO:0000259" key="6">
    <source>
        <dbReference type="Pfam" id="PF18018"/>
    </source>
</evidence>
<dbReference type="Proteomes" id="UP001211065">
    <property type="component" value="Unassembled WGS sequence"/>
</dbReference>
<protein>
    <submittedName>
        <fullName evidence="7">DNA polymerase delta subunit 2</fullName>
    </submittedName>
</protein>
<comment type="similarity">
    <text evidence="2">Belongs to the DNA polymerase delta/II small subunit family.</text>
</comment>
<dbReference type="GO" id="GO:0043625">
    <property type="term" value="C:delta DNA polymerase complex"/>
    <property type="evidence" value="ECO:0007669"/>
    <property type="project" value="TreeGrafter"/>
</dbReference>
<evidence type="ECO:0000256" key="4">
    <source>
        <dbReference type="ARBA" id="ARBA00023242"/>
    </source>
</evidence>
<dbReference type="InterPro" id="IPR007185">
    <property type="entry name" value="DNA_pol_a/d/e_bsu"/>
</dbReference>
<sequence length="396" mass="44748">MLSSIQLSHLDSRKIIDLGNNEKAWIIGTIYCEMKLKPNILNELVHNTHSSQVDSNLMKFTNEDDIYVVEDESARIELSGEILKNEKLVTGVTCGLFGFQDEDGKFNVSDISFPKLQPQSNISCSDIWVALISGLNLGNPSSMNIKLQLLIDYLDGELGTHDDQQENCNLTRVVFAGNTLSKPKFVEHDLEEKKTKRFGNDYTPLDTSPIKTLDSYLKQLSTSMSVDIMPGINDPTTTTLPQQPINTGLFPKSSPYETFNTVTNPYMFELEGVSFLGTSGQNIDDIFRCSNMIDRLEICEKTLLWGHICPTAPDTLWCYPFKDDDPFILKQKPHVYFVGNQPSFETRVVEDELGSKTRIILVPSFDETKTFVLLNCNTLECKSITILDEIEEKIER</sequence>
<comment type="subcellular location">
    <subcellularLocation>
        <location evidence="1">Nucleus</location>
    </subcellularLocation>
</comment>
<evidence type="ECO:0000313" key="7">
    <source>
        <dbReference type="EMBL" id="KAJ3228160.1"/>
    </source>
</evidence>
<dbReference type="Pfam" id="PF04042">
    <property type="entry name" value="DNA_pol_E_B"/>
    <property type="match status" value="1"/>
</dbReference>
<dbReference type="PANTHER" id="PTHR10416">
    <property type="entry name" value="DNA POLYMERASE DELTA SUBUNIT 2"/>
    <property type="match status" value="1"/>
</dbReference>
<keyword evidence="3" id="KW-0235">DNA replication</keyword>
<dbReference type="Pfam" id="PF18018">
    <property type="entry name" value="DNA_pol_D_N"/>
    <property type="match status" value="1"/>
</dbReference>
<evidence type="ECO:0000313" key="8">
    <source>
        <dbReference type="Proteomes" id="UP001211065"/>
    </source>
</evidence>
<dbReference type="PANTHER" id="PTHR10416:SF0">
    <property type="entry name" value="DNA POLYMERASE DELTA SUBUNIT 2"/>
    <property type="match status" value="1"/>
</dbReference>
<dbReference type="CDD" id="cd07387">
    <property type="entry name" value="MPP_PolD2_C"/>
    <property type="match status" value="1"/>
</dbReference>
<dbReference type="AlphaFoldDB" id="A0AAD5U8C9"/>
<dbReference type="GO" id="GO:0006271">
    <property type="term" value="P:DNA strand elongation involved in DNA replication"/>
    <property type="evidence" value="ECO:0007669"/>
    <property type="project" value="TreeGrafter"/>
</dbReference>
<dbReference type="FunFam" id="3.60.21.50:FF:000002">
    <property type="entry name" value="DNA polymerase delta small subunit"/>
    <property type="match status" value="1"/>
</dbReference>
<feature type="domain" description="DNA polymerase delta subunit OB-fold" evidence="6">
    <location>
        <begin position="12"/>
        <end position="111"/>
    </location>
</feature>
<gene>
    <name evidence="7" type="primary">POLD2</name>
    <name evidence="7" type="ORF">HK099_006040</name>
</gene>
<evidence type="ECO:0000256" key="1">
    <source>
        <dbReference type="ARBA" id="ARBA00004123"/>
    </source>
</evidence>
<comment type="caution">
    <text evidence="7">The sequence shown here is derived from an EMBL/GenBank/DDBJ whole genome shotgun (WGS) entry which is preliminary data.</text>
</comment>
<dbReference type="InterPro" id="IPR040663">
    <property type="entry name" value="DNA_pol_D_N"/>
</dbReference>
<dbReference type="GO" id="GO:1902969">
    <property type="term" value="P:mitotic DNA replication"/>
    <property type="evidence" value="ECO:0007669"/>
    <property type="project" value="UniProtKB-ARBA"/>
</dbReference>
<evidence type="ECO:0000259" key="5">
    <source>
        <dbReference type="Pfam" id="PF04042"/>
    </source>
</evidence>
<feature type="domain" description="DNA polymerase alpha/delta/epsilon subunit B" evidence="5">
    <location>
        <begin position="129"/>
        <end position="345"/>
    </location>
</feature>
<dbReference type="InterPro" id="IPR041863">
    <property type="entry name" value="PolD2_C"/>
</dbReference>
<name>A0AAD5U8C9_9FUNG</name>
<dbReference type="GO" id="GO:0003677">
    <property type="term" value="F:DNA binding"/>
    <property type="evidence" value="ECO:0007669"/>
    <property type="project" value="InterPro"/>
</dbReference>
<reference evidence="7" key="1">
    <citation type="submission" date="2020-05" db="EMBL/GenBank/DDBJ databases">
        <title>Phylogenomic resolution of chytrid fungi.</title>
        <authorList>
            <person name="Stajich J.E."/>
            <person name="Amses K."/>
            <person name="Simmons R."/>
            <person name="Seto K."/>
            <person name="Myers J."/>
            <person name="Bonds A."/>
            <person name="Quandt C.A."/>
            <person name="Barry K."/>
            <person name="Liu P."/>
            <person name="Grigoriev I."/>
            <person name="Longcore J.E."/>
            <person name="James T.Y."/>
        </authorList>
    </citation>
    <scope>NUCLEOTIDE SEQUENCE</scope>
    <source>
        <strain evidence="7">JEL0476</strain>
    </source>
</reference>
<accession>A0AAD5U8C9</accession>
<evidence type="ECO:0000256" key="2">
    <source>
        <dbReference type="ARBA" id="ARBA00006035"/>
    </source>
</evidence>
<proteinExistence type="inferred from homology"/>
<organism evidence="7 8">
    <name type="scientific">Clydaea vesicula</name>
    <dbReference type="NCBI Taxonomy" id="447962"/>
    <lineage>
        <taxon>Eukaryota</taxon>
        <taxon>Fungi</taxon>
        <taxon>Fungi incertae sedis</taxon>
        <taxon>Chytridiomycota</taxon>
        <taxon>Chytridiomycota incertae sedis</taxon>
        <taxon>Chytridiomycetes</taxon>
        <taxon>Lobulomycetales</taxon>
        <taxon>Lobulomycetaceae</taxon>
        <taxon>Clydaea</taxon>
    </lineage>
</organism>
<dbReference type="EMBL" id="JADGJW010000005">
    <property type="protein sequence ID" value="KAJ3228160.1"/>
    <property type="molecule type" value="Genomic_DNA"/>
</dbReference>
<evidence type="ECO:0000256" key="3">
    <source>
        <dbReference type="ARBA" id="ARBA00022705"/>
    </source>
</evidence>
<dbReference type="Gene3D" id="3.60.21.50">
    <property type="match status" value="1"/>
</dbReference>
<dbReference type="InterPro" id="IPR024826">
    <property type="entry name" value="DNA_pol_delta/II_ssu"/>
</dbReference>